<dbReference type="Pfam" id="PF00440">
    <property type="entry name" value="TetR_N"/>
    <property type="match status" value="1"/>
</dbReference>
<dbReference type="InterPro" id="IPR009057">
    <property type="entry name" value="Homeodomain-like_sf"/>
</dbReference>
<sequence>MTASSADLSPRQRDILAAARTLLDREGADGLTVAALADALGIKAPSLYKHFAGKREIEVRLIADGFAEFARALDAAGPQLADLGRAYRAFALAHPHLYRLMTDRPLPREELPPGTEERGAAPLTARIEDRDLARATWAFAHGMVTLELAGRFPESADLDAAWAAGLAALDYQATARSAPKKPPVGPSASSSA</sequence>
<gene>
    <name evidence="6" type="ORF">C8N24_0149</name>
</gene>
<dbReference type="GO" id="GO:0000976">
    <property type="term" value="F:transcription cis-regulatory region binding"/>
    <property type="evidence" value="ECO:0007669"/>
    <property type="project" value="TreeGrafter"/>
</dbReference>
<dbReference type="PANTHER" id="PTHR30055:SF239">
    <property type="entry name" value="TRANSCRIPTIONAL REGULATORY PROTEIN"/>
    <property type="match status" value="1"/>
</dbReference>
<comment type="caution">
    <text evidence="6">The sequence shown here is derived from an EMBL/GenBank/DDBJ whole genome shotgun (WGS) entry which is preliminary data.</text>
</comment>
<dbReference type="PANTHER" id="PTHR30055">
    <property type="entry name" value="HTH-TYPE TRANSCRIPTIONAL REGULATOR RUTR"/>
    <property type="match status" value="1"/>
</dbReference>
<dbReference type="InterPro" id="IPR050109">
    <property type="entry name" value="HTH-type_TetR-like_transc_reg"/>
</dbReference>
<dbReference type="PRINTS" id="PR00455">
    <property type="entry name" value="HTHTETR"/>
</dbReference>
<keyword evidence="7" id="KW-1185">Reference proteome</keyword>
<dbReference type="OrthoDB" id="71867at2"/>
<protein>
    <submittedName>
        <fullName evidence="6">TetR family transcriptional regulator</fullName>
    </submittedName>
</protein>
<feature type="domain" description="HTH tetR-type" evidence="5">
    <location>
        <begin position="9"/>
        <end position="69"/>
    </location>
</feature>
<accession>A0A660L5S1</accession>
<dbReference type="SUPFAM" id="SSF46689">
    <property type="entry name" value="Homeodomain-like"/>
    <property type="match status" value="1"/>
</dbReference>
<dbReference type="Gene3D" id="1.10.357.10">
    <property type="entry name" value="Tetracycline Repressor, domain 2"/>
    <property type="match status" value="1"/>
</dbReference>
<dbReference type="InterPro" id="IPR001647">
    <property type="entry name" value="HTH_TetR"/>
</dbReference>
<dbReference type="SUPFAM" id="SSF48498">
    <property type="entry name" value="Tetracyclin repressor-like, C-terminal domain"/>
    <property type="match status" value="1"/>
</dbReference>
<name>A0A660L5S1_9ACTN</name>
<evidence type="ECO:0000259" key="5">
    <source>
        <dbReference type="PROSITE" id="PS50977"/>
    </source>
</evidence>
<evidence type="ECO:0000313" key="6">
    <source>
        <dbReference type="EMBL" id="RKQ90348.1"/>
    </source>
</evidence>
<proteinExistence type="predicted"/>
<organism evidence="6 7">
    <name type="scientific">Solirubrobacter pauli</name>
    <dbReference type="NCBI Taxonomy" id="166793"/>
    <lineage>
        <taxon>Bacteria</taxon>
        <taxon>Bacillati</taxon>
        <taxon>Actinomycetota</taxon>
        <taxon>Thermoleophilia</taxon>
        <taxon>Solirubrobacterales</taxon>
        <taxon>Solirubrobacteraceae</taxon>
        <taxon>Solirubrobacter</taxon>
    </lineage>
</organism>
<feature type="DNA-binding region" description="H-T-H motif" evidence="4">
    <location>
        <begin position="32"/>
        <end position="51"/>
    </location>
</feature>
<evidence type="ECO:0000313" key="7">
    <source>
        <dbReference type="Proteomes" id="UP000278962"/>
    </source>
</evidence>
<dbReference type="Gene3D" id="1.10.10.60">
    <property type="entry name" value="Homeodomain-like"/>
    <property type="match status" value="1"/>
</dbReference>
<evidence type="ECO:0000256" key="3">
    <source>
        <dbReference type="ARBA" id="ARBA00023163"/>
    </source>
</evidence>
<dbReference type="InterPro" id="IPR025996">
    <property type="entry name" value="MT1864/Rv1816-like_C"/>
</dbReference>
<dbReference type="RefSeq" id="WP_121246822.1">
    <property type="nucleotide sequence ID" value="NZ_RBIL01000001.1"/>
</dbReference>
<evidence type="ECO:0000256" key="4">
    <source>
        <dbReference type="PROSITE-ProRule" id="PRU00335"/>
    </source>
</evidence>
<dbReference type="Proteomes" id="UP000278962">
    <property type="component" value="Unassembled WGS sequence"/>
</dbReference>
<keyword evidence="3" id="KW-0804">Transcription</keyword>
<evidence type="ECO:0000256" key="1">
    <source>
        <dbReference type="ARBA" id="ARBA00023015"/>
    </source>
</evidence>
<evidence type="ECO:0000256" key="2">
    <source>
        <dbReference type="ARBA" id="ARBA00023125"/>
    </source>
</evidence>
<dbReference type="Pfam" id="PF13305">
    <property type="entry name" value="TetR_C_33"/>
    <property type="match status" value="1"/>
</dbReference>
<dbReference type="PROSITE" id="PS50977">
    <property type="entry name" value="HTH_TETR_2"/>
    <property type="match status" value="1"/>
</dbReference>
<keyword evidence="1" id="KW-0805">Transcription regulation</keyword>
<dbReference type="EMBL" id="RBIL01000001">
    <property type="protein sequence ID" value="RKQ90348.1"/>
    <property type="molecule type" value="Genomic_DNA"/>
</dbReference>
<reference evidence="6 7" key="1">
    <citation type="submission" date="2018-10" db="EMBL/GenBank/DDBJ databases">
        <title>Genomic Encyclopedia of Archaeal and Bacterial Type Strains, Phase II (KMG-II): from individual species to whole genera.</title>
        <authorList>
            <person name="Goeker M."/>
        </authorList>
    </citation>
    <scope>NUCLEOTIDE SEQUENCE [LARGE SCALE GENOMIC DNA]</scope>
    <source>
        <strain evidence="6 7">DSM 14954</strain>
    </source>
</reference>
<dbReference type="GO" id="GO:0003700">
    <property type="term" value="F:DNA-binding transcription factor activity"/>
    <property type="evidence" value="ECO:0007669"/>
    <property type="project" value="TreeGrafter"/>
</dbReference>
<dbReference type="AlphaFoldDB" id="A0A660L5S1"/>
<keyword evidence="2 4" id="KW-0238">DNA-binding</keyword>
<dbReference type="InterPro" id="IPR036271">
    <property type="entry name" value="Tet_transcr_reg_TetR-rel_C_sf"/>
</dbReference>